<reference evidence="1 2" key="1">
    <citation type="submission" date="2008-08" db="EMBL/GenBank/DDBJ databases">
        <authorList>
            <person name="Madupu R."/>
            <person name="Durkin A.S."/>
            <person name="Torralba M."/>
            <person name="Methe B."/>
            <person name="Sutton G.G."/>
            <person name="Strausberg R.L."/>
            <person name="Nelson K.E."/>
        </authorList>
    </citation>
    <scope>NUCLEOTIDE SEQUENCE [LARGE SCALE GENOMIC DNA]</scope>
    <source>
        <strain evidence="1 2">RM3267</strain>
    </source>
</reference>
<evidence type="ECO:0000313" key="1">
    <source>
        <dbReference type="EMBL" id="EEF13230.1"/>
    </source>
</evidence>
<dbReference type="EMBL" id="ACFU01000025">
    <property type="protein sequence ID" value="EEF13230.1"/>
    <property type="molecule type" value="Genomic_DNA"/>
</dbReference>
<protein>
    <submittedName>
        <fullName evidence="1">Uncharacterized protein</fullName>
    </submittedName>
</protein>
<accession>B9D462</accession>
<evidence type="ECO:0000313" key="2">
    <source>
        <dbReference type="Proteomes" id="UP000003082"/>
    </source>
</evidence>
<dbReference type="STRING" id="553218.CAMRE0001_2158"/>
<dbReference type="Proteomes" id="UP000003082">
    <property type="component" value="Unassembled WGS sequence"/>
</dbReference>
<comment type="caution">
    <text evidence="1">The sequence shown here is derived from an EMBL/GenBank/DDBJ whole genome shotgun (WGS) entry which is preliminary data.</text>
</comment>
<sequence length="73" mass="8398">MLNFNPAKFTIGSHFLCCAKDTNLKHNPAQALTFIATGYFIRNLSINRRKRAVYRLQAYSLLYLDADLRQAFA</sequence>
<proteinExistence type="predicted"/>
<keyword evidence="2" id="KW-1185">Reference proteome</keyword>
<name>B9D462_CAMRE</name>
<gene>
    <name evidence="1" type="ORF">CAMRE0001_2158</name>
</gene>
<organism evidence="1 2">
    <name type="scientific">Campylobacter rectus RM3267</name>
    <dbReference type="NCBI Taxonomy" id="553218"/>
    <lineage>
        <taxon>Bacteria</taxon>
        <taxon>Pseudomonadati</taxon>
        <taxon>Campylobacterota</taxon>
        <taxon>Epsilonproteobacteria</taxon>
        <taxon>Campylobacterales</taxon>
        <taxon>Campylobacteraceae</taxon>
        <taxon>Campylobacter</taxon>
    </lineage>
</organism>
<dbReference type="AlphaFoldDB" id="B9D462"/>